<dbReference type="SUPFAM" id="SSF103657">
    <property type="entry name" value="BAR/IMD domain-like"/>
    <property type="match status" value="1"/>
</dbReference>
<comment type="caution">
    <text evidence="2">The sequence shown here is derived from an EMBL/GenBank/DDBJ whole genome shotgun (WGS) entry which is preliminary data.</text>
</comment>
<evidence type="ECO:0000256" key="1">
    <source>
        <dbReference type="SAM" id="MobiDB-lite"/>
    </source>
</evidence>
<accession>A0A8T2TLG0</accession>
<protein>
    <recommendedName>
        <fullName evidence="4">BAR domain-containing protein</fullName>
    </recommendedName>
</protein>
<name>A0A8T2TLG0_CERRI</name>
<dbReference type="AlphaFoldDB" id="A0A8T2TLG0"/>
<reference evidence="2" key="1">
    <citation type="submission" date="2021-08" db="EMBL/GenBank/DDBJ databases">
        <title>WGS assembly of Ceratopteris richardii.</title>
        <authorList>
            <person name="Marchant D.B."/>
            <person name="Chen G."/>
            <person name="Jenkins J."/>
            <person name="Shu S."/>
            <person name="Leebens-Mack J."/>
            <person name="Grimwood J."/>
            <person name="Schmutz J."/>
            <person name="Soltis P."/>
            <person name="Soltis D."/>
            <person name="Chen Z.-H."/>
        </authorList>
    </citation>
    <scope>NUCLEOTIDE SEQUENCE</scope>
    <source>
        <strain evidence="2">Whitten #5841</strain>
        <tissue evidence="2">Leaf</tissue>
    </source>
</reference>
<feature type="region of interest" description="Disordered" evidence="1">
    <location>
        <begin position="426"/>
        <end position="446"/>
    </location>
</feature>
<keyword evidence="3" id="KW-1185">Reference proteome</keyword>
<dbReference type="InterPro" id="IPR027267">
    <property type="entry name" value="AH/BAR_dom_sf"/>
</dbReference>
<dbReference type="Gene3D" id="1.20.1270.60">
    <property type="entry name" value="Arfaptin homology (AH) domain/BAR domain"/>
    <property type="match status" value="1"/>
</dbReference>
<evidence type="ECO:0000313" key="3">
    <source>
        <dbReference type="Proteomes" id="UP000825935"/>
    </source>
</evidence>
<sequence>MLNSLLLIVESAKQSTLSFFLLAACRCCPAIHRKPRASLLCVPLSARSSIDSHLRHSNSAFCIIPISALASSGKEVPFCKFPLCIGRSKVMREKLSSPFQRLRHFTFGIQGSKGAPAAIHKGPFTNIAQCMEDALDMRVKYEGLLANGQIVAGAAYDFSRSLQEMASHMEEAFGKMANQEIGNIFSSLAKAQFEMSKLLDIFSSCVSKAIIKPAQLMMDKIEEAEIMKNEYDEKRKLFDSFHVEKQKGKTKRKGSSAQRFAEECMQEQANLLNVYVQSLRHSQSESLVTQAVKYHSAHLCLFSKGLATINAVQPIIKKMVYDRMLDVAWSEDESTIGTMKEMNIENYYQDGSDINSTATLSRRLGDHILHPSGYLSDCSEELNFKYSTVNSRSAPISPLMYHRRTEVPSNCDSFLNTGHDDLARYALPSPRNGGERSVQNTKNKRMESSLTNQVVDCYGGYLEGSDVNFRSGVIFMDEDCENKGSVLLKDRRYTQSGPVAKSPSTYRKYPHSNVRMTTPHIYEQTSVLYKSAPISRSPVFSSTICKSPLLSSVPLVSELHKLPLPPQESTILPKSPIHYMNPFIHSGPLGEVRNEISYEPDGQSHSPESTPDETIGTLSTIRLFGSTLS</sequence>
<dbReference type="Proteomes" id="UP000825935">
    <property type="component" value="Chromosome 12"/>
</dbReference>
<dbReference type="InterPro" id="IPR037488">
    <property type="entry name" value="At2g33490-like"/>
</dbReference>
<proteinExistence type="predicted"/>
<evidence type="ECO:0008006" key="4">
    <source>
        <dbReference type="Google" id="ProtNLM"/>
    </source>
</evidence>
<gene>
    <name evidence="2" type="ORF">KP509_12G046900</name>
</gene>
<dbReference type="PANTHER" id="PTHR34119">
    <property type="entry name" value="HYDROXYPROLINE-RICH GLYCOPROTEIN-LIKE"/>
    <property type="match status" value="1"/>
</dbReference>
<organism evidence="2 3">
    <name type="scientific">Ceratopteris richardii</name>
    <name type="common">Triangle waterfern</name>
    <dbReference type="NCBI Taxonomy" id="49495"/>
    <lineage>
        <taxon>Eukaryota</taxon>
        <taxon>Viridiplantae</taxon>
        <taxon>Streptophyta</taxon>
        <taxon>Embryophyta</taxon>
        <taxon>Tracheophyta</taxon>
        <taxon>Polypodiopsida</taxon>
        <taxon>Polypodiidae</taxon>
        <taxon>Polypodiales</taxon>
        <taxon>Pteridineae</taxon>
        <taxon>Pteridaceae</taxon>
        <taxon>Parkerioideae</taxon>
        <taxon>Ceratopteris</taxon>
    </lineage>
</organism>
<dbReference type="EMBL" id="CM035417">
    <property type="protein sequence ID" value="KAH7423260.1"/>
    <property type="molecule type" value="Genomic_DNA"/>
</dbReference>
<evidence type="ECO:0000313" key="2">
    <source>
        <dbReference type="EMBL" id="KAH7423260.1"/>
    </source>
</evidence>
<dbReference type="PANTHER" id="PTHR34119:SF1">
    <property type="entry name" value="OS04G0394700 PROTEIN"/>
    <property type="match status" value="1"/>
</dbReference>
<dbReference type="OrthoDB" id="1925034at2759"/>
<dbReference type="CDD" id="cd07307">
    <property type="entry name" value="BAR"/>
    <property type="match status" value="1"/>
</dbReference>